<evidence type="ECO:0000256" key="3">
    <source>
        <dbReference type="ARBA" id="ARBA00023274"/>
    </source>
</evidence>
<comment type="subunit">
    <text evidence="4">Component of the small ribosomal subunit. Mature ribosomes consist of a small (40S) and a large (60S) subunit. The 40S subunit contains about 33 different proteins and 1 molecule of RNA (18S). The 60S subunit contains about 49 different proteins and 3 molecules of RNA (25S, 5.8S and 5S).</text>
</comment>
<keyword evidence="1 4" id="KW-0963">Cytoplasm</keyword>
<gene>
    <name evidence="6" type="ORF">BU14_0434s0003</name>
</gene>
<accession>A0A1X6NVB0</accession>
<keyword evidence="3 4" id="KW-0687">Ribonucleoprotein</keyword>
<evidence type="ECO:0000313" key="6">
    <source>
        <dbReference type="EMBL" id="OSX72440.1"/>
    </source>
</evidence>
<dbReference type="PANTHER" id="PTHR11830">
    <property type="entry name" value="40S RIBOSOMAL PROTEIN S3A"/>
    <property type="match status" value="1"/>
</dbReference>
<dbReference type="InterPro" id="IPR027500">
    <property type="entry name" value="Ribosomal_eS1_euk"/>
</dbReference>
<evidence type="ECO:0000256" key="1">
    <source>
        <dbReference type="ARBA" id="ARBA00022490"/>
    </source>
</evidence>
<name>A0A1X6NVB0_PORUM</name>
<feature type="initiator methionine" description="Removed" evidence="4">
    <location>
        <position position="1"/>
    </location>
</feature>
<evidence type="ECO:0000313" key="7">
    <source>
        <dbReference type="Proteomes" id="UP000218209"/>
    </source>
</evidence>
<dbReference type="GO" id="GO:0022627">
    <property type="term" value="C:cytosolic small ribosomal subunit"/>
    <property type="evidence" value="ECO:0007669"/>
    <property type="project" value="UniProtKB-UniRule"/>
</dbReference>
<protein>
    <recommendedName>
        <fullName evidence="4">Small ribosomal subunit protein eS1</fullName>
    </recommendedName>
</protein>
<evidence type="ECO:0000256" key="2">
    <source>
        <dbReference type="ARBA" id="ARBA00022980"/>
    </source>
</evidence>
<organism evidence="6 7">
    <name type="scientific">Porphyra umbilicalis</name>
    <name type="common">Purple laver</name>
    <name type="synonym">Red alga</name>
    <dbReference type="NCBI Taxonomy" id="2786"/>
    <lineage>
        <taxon>Eukaryota</taxon>
        <taxon>Rhodophyta</taxon>
        <taxon>Bangiophyceae</taxon>
        <taxon>Bangiales</taxon>
        <taxon>Bangiaceae</taxon>
        <taxon>Porphyra</taxon>
    </lineage>
</organism>
<dbReference type="Proteomes" id="UP000218209">
    <property type="component" value="Unassembled WGS sequence"/>
</dbReference>
<feature type="region of interest" description="Disordered" evidence="5">
    <location>
        <begin position="1"/>
        <end position="21"/>
    </location>
</feature>
<dbReference type="SMART" id="SM01397">
    <property type="entry name" value="Ribosomal_S3Ae"/>
    <property type="match status" value="1"/>
</dbReference>
<comment type="subcellular location">
    <subcellularLocation>
        <location evidence="4">Cytoplasm</location>
    </subcellularLocation>
</comment>
<dbReference type="OrthoDB" id="9834376at2759"/>
<evidence type="ECO:0000256" key="5">
    <source>
        <dbReference type="SAM" id="MobiDB-lite"/>
    </source>
</evidence>
<feature type="compositionally biased region" description="Basic residues" evidence="5">
    <location>
        <begin position="1"/>
        <end position="18"/>
    </location>
</feature>
<dbReference type="EMBL" id="KV919061">
    <property type="protein sequence ID" value="OSX72440.1"/>
    <property type="molecule type" value="Genomic_DNA"/>
</dbReference>
<comment type="similarity">
    <text evidence="4">Belongs to the eukaryotic ribosomal protein eS1 family.</text>
</comment>
<sequence length="261" mass="29435">MAVGKNKRLSKKGKGSKKKSMDPFLRKEWYDVKAPSTFTKRNVGKTLVSRTQGTKIASDGLKGRVYQVSLADLNNDEDQAYRKILLKCEEVQGTSCLTNFYGMDLTRDKLCSLVRKWQTLIEAFVDVKTTDGYTLRMFCIGFTKRRKMQVRKTTYAQSSQVRAIRAEMVKIMVREASTCDLKELVRKLIPEVIGNEITKATKGIYPLQDVFVRKVKVLKSPRFDITKLMELHGEVSASAEDTGAKVERPAEPIPGDVPADA</sequence>
<dbReference type="InterPro" id="IPR001593">
    <property type="entry name" value="Ribosomal_eS1"/>
</dbReference>
<keyword evidence="2 4" id="KW-0689">Ribosomal protein</keyword>
<dbReference type="GO" id="GO:0006412">
    <property type="term" value="P:translation"/>
    <property type="evidence" value="ECO:0007669"/>
    <property type="project" value="UniProtKB-UniRule"/>
</dbReference>
<evidence type="ECO:0000256" key="4">
    <source>
        <dbReference type="HAMAP-Rule" id="MF_03122"/>
    </source>
</evidence>
<dbReference type="HAMAP" id="MF_03122">
    <property type="entry name" value="Ribosomal_eS1_euk"/>
    <property type="match status" value="1"/>
</dbReference>
<dbReference type="Pfam" id="PF01015">
    <property type="entry name" value="Ribosomal_S3Ae"/>
    <property type="match status" value="1"/>
</dbReference>
<reference evidence="6 7" key="1">
    <citation type="submission" date="2017-03" db="EMBL/GenBank/DDBJ databases">
        <title>WGS assembly of Porphyra umbilicalis.</title>
        <authorList>
            <person name="Brawley S.H."/>
            <person name="Blouin N.A."/>
            <person name="Ficko-Blean E."/>
            <person name="Wheeler G.L."/>
            <person name="Lohr M."/>
            <person name="Goodson H.V."/>
            <person name="Jenkins J.W."/>
            <person name="Blaby-Haas C.E."/>
            <person name="Helliwell K.E."/>
            <person name="Chan C."/>
            <person name="Marriage T."/>
            <person name="Bhattacharya D."/>
            <person name="Klein A.S."/>
            <person name="Badis Y."/>
            <person name="Brodie J."/>
            <person name="Cao Y."/>
            <person name="Collen J."/>
            <person name="Dittami S.M."/>
            <person name="Gachon C.M."/>
            <person name="Green B.R."/>
            <person name="Karpowicz S."/>
            <person name="Kim J.W."/>
            <person name="Kudahl U."/>
            <person name="Lin S."/>
            <person name="Michel G."/>
            <person name="Mittag M."/>
            <person name="Olson B.J."/>
            <person name="Pangilinan J."/>
            <person name="Peng Y."/>
            <person name="Qiu H."/>
            <person name="Shu S."/>
            <person name="Singer J.T."/>
            <person name="Smith A.G."/>
            <person name="Sprecher B.N."/>
            <person name="Wagner V."/>
            <person name="Wang W."/>
            <person name="Wang Z.-Y."/>
            <person name="Yan J."/>
            <person name="Yarish C."/>
            <person name="Zoeuner-Riek S."/>
            <person name="Zhuang Y."/>
            <person name="Zou Y."/>
            <person name="Lindquist E.A."/>
            <person name="Grimwood J."/>
            <person name="Barry K."/>
            <person name="Rokhsar D.S."/>
            <person name="Schmutz J."/>
            <person name="Stiller J.W."/>
            <person name="Grossman A.R."/>
            <person name="Prochnik S.E."/>
        </authorList>
    </citation>
    <scope>NUCLEOTIDE SEQUENCE [LARGE SCALE GENOMIC DNA]</scope>
    <source>
        <strain evidence="6">4086291</strain>
    </source>
</reference>
<proteinExistence type="inferred from homology"/>
<feature type="region of interest" description="Disordered" evidence="5">
    <location>
        <begin position="238"/>
        <end position="261"/>
    </location>
</feature>
<keyword evidence="7" id="KW-1185">Reference proteome</keyword>
<dbReference type="GO" id="GO:0003735">
    <property type="term" value="F:structural constituent of ribosome"/>
    <property type="evidence" value="ECO:0007669"/>
    <property type="project" value="UniProtKB-UniRule"/>
</dbReference>
<dbReference type="AlphaFoldDB" id="A0A1X6NVB0"/>